<dbReference type="eggNOG" id="COG1475">
    <property type="taxonomic scope" value="Bacteria"/>
</dbReference>
<dbReference type="AlphaFoldDB" id="W9V1U5"/>
<reference evidence="1 2" key="1">
    <citation type="submission" date="2012-11" db="EMBL/GenBank/DDBJ databases">
        <title>Genome assembly of Thiorhodococcus sp. AK35.</title>
        <authorList>
            <person name="Nupur N."/>
            <person name="Khatri I."/>
            <person name="Subramanian S."/>
            <person name="Pinnaka A."/>
        </authorList>
    </citation>
    <scope>NUCLEOTIDE SEQUENCE [LARGE SCALE GENOMIC DNA]</scope>
    <source>
        <strain evidence="1 2">AK35</strain>
    </source>
</reference>
<proteinExistence type="predicted"/>
<evidence type="ECO:0000313" key="1">
    <source>
        <dbReference type="EMBL" id="EXJ10911.1"/>
    </source>
</evidence>
<keyword evidence="2" id="KW-1185">Reference proteome</keyword>
<dbReference type="Proteomes" id="UP000019460">
    <property type="component" value="Unassembled WGS sequence"/>
</dbReference>
<gene>
    <name evidence="1" type="ORF">D779_0350</name>
</gene>
<comment type="caution">
    <text evidence="1">The sequence shown here is derived from an EMBL/GenBank/DDBJ whole genome shotgun (WGS) entry which is preliminary data.</text>
</comment>
<evidence type="ECO:0000313" key="2">
    <source>
        <dbReference type="Proteomes" id="UP000019460"/>
    </source>
</evidence>
<name>W9V1U5_9GAMM</name>
<organism evidence="1 2">
    <name type="scientific">Imhoffiella purpurea</name>
    <dbReference type="NCBI Taxonomy" id="1249627"/>
    <lineage>
        <taxon>Bacteria</taxon>
        <taxon>Pseudomonadati</taxon>
        <taxon>Pseudomonadota</taxon>
        <taxon>Gammaproteobacteria</taxon>
        <taxon>Chromatiales</taxon>
        <taxon>Chromatiaceae</taxon>
        <taxon>Imhoffiella</taxon>
    </lineage>
</organism>
<sequence length="53" mass="5725">MHAAHGVAGAISALYRVDSALLESDAKTLIRELRKVLDRLTARFETKEGATNG</sequence>
<protein>
    <submittedName>
        <fullName evidence="1">Uncharacterized protein</fullName>
    </submittedName>
</protein>
<accession>W9V1U5</accession>
<dbReference type="EMBL" id="AONC01000115">
    <property type="protein sequence ID" value="EXJ10911.1"/>
    <property type="molecule type" value="Genomic_DNA"/>
</dbReference>
<dbReference type="STRING" id="1249627.D779_0350"/>